<dbReference type="FunFam" id="3.30.565.10:FF:000003">
    <property type="entry name" value="DNA mismatch repair endonuclease MutL"/>
    <property type="match status" value="1"/>
</dbReference>
<evidence type="ECO:0000256" key="3">
    <source>
        <dbReference type="ARBA" id="ARBA00022763"/>
    </source>
</evidence>
<dbReference type="AlphaFoldDB" id="A0A3A4N0E6"/>
<dbReference type="PANTHER" id="PTHR10073">
    <property type="entry name" value="DNA MISMATCH REPAIR PROTEIN MLH, PMS, MUTL"/>
    <property type="match status" value="1"/>
</dbReference>
<dbReference type="InterPro" id="IPR038973">
    <property type="entry name" value="MutL/Mlh/Pms-like"/>
</dbReference>
<dbReference type="CDD" id="cd16926">
    <property type="entry name" value="HATPase_MutL-MLH-PMS-like"/>
    <property type="match status" value="1"/>
</dbReference>
<dbReference type="SMART" id="SM00853">
    <property type="entry name" value="MutL_C"/>
    <property type="match status" value="1"/>
</dbReference>
<dbReference type="Gene3D" id="3.30.1370.100">
    <property type="entry name" value="MutL, C-terminal domain, regulatory subdomain"/>
    <property type="match status" value="1"/>
</dbReference>
<evidence type="ECO:0000256" key="1">
    <source>
        <dbReference type="ARBA" id="ARBA00006082"/>
    </source>
</evidence>
<dbReference type="InterPro" id="IPR042121">
    <property type="entry name" value="MutL_C_regsub"/>
</dbReference>
<dbReference type="Pfam" id="PF08676">
    <property type="entry name" value="MutL_C"/>
    <property type="match status" value="1"/>
</dbReference>
<accession>A0A3A4N0E6</accession>
<dbReference type="InterPro" id="IPR020568">
    <property type="entry name" value="Ribosomal_Su5_D2-typ_SF"/>
</dbReference>
<feature type="domain" description="DNA mismatch repair protein S5" evidence="8">
    <location>
        <begin position="209"/>
        <end position="327"/>
    </location>
</feature>
<evidence type="ECO:0000313" key="9">
    <source>
        <dbReference type="EMBL" id="RJP15627.1"/>
    </source>
</evidence>
<keyword evidence="9" id="KW-0378">Hydrolase</keyword>
<dbReference type="GO" id="GO:0140664">
    <property type="term" value="F:ATP-dependent DNA damage sensor activity"/>
    <property type="evidence" value="ECO:0007669"/>
    <property type="project" value="InterPro"/>
</dbReference>
<evidence type="ECO:0000259" key="7">
    <source>
        <dbReference type="SMART" id="SM00853"/>
    </source>
</evidence>
<evidence type="ECO:0000313" key="10">
    <source>
        <dbReference type="Proteomes" id="UP000265882"/>
    </source>
</evidence>
<dbReference type="SMART" id="SM01340">
    <property type="entry name" value="DNA_mis_repair"/>
    <property type="match status" value="1"/>
</dbReference>
<dbReference type="GO" id="GO:0006298">
    <property type="term" value="P:mismatch repair"/>
    <property type="evidence" value="ECO:0007669"/>
    <property type="project" value="UniProtKB-UniRule"/>
</dbReference>
<organism evidence="9 10">
    <name type="scientific">Abyssobacteria bacterium (strain SURF_5)</name>
    <dbReference type="NCBI Taxonomy" id="2093360"/>
    <lineage>
        <taxon>Bacteria</taxon>
        <taxon>Pseudomonadati</taxon>
        <taxon>Candidatus Hydrogenedentota</taxon>
        <taxon>Candidatus Abyssobacteria</taxon>
    </lineage>
</organism>
<keyword evidence="4 5" id="KW-0234">DNA repair</keyword>
<dbReference type="Proteomes" id="UP000265882">
    <property type="component" value="Unassembled WGS sequence"/>
</dbReference>
<dbReference type="EMBL" id="QZKU01000133">
    <property type="protein sequence ID" value="RJP15627.1"/>
    <property type="molecule type" value="Genomic_DNA"/>
</dbReference>
<dbReference type="Gene3D" id="3.30.1540.20">
    <property type="entry name" value="MutL, C-terminal domain, dimerisation subdomain"/>
    <property type="match status" value="1"/>
</dbReference>
<gene>
    <name evidence="5 9" type="primary">mutL</name>
    <name evidence="9" type="ORF">C4520_20005</name>
</gene>
<dbReference type="InterPro" id="IPR013507">
    <property type="entry name" value="DNA_mismatch_S5_2-like"/>
</dbReference>
<dbReference type="InterPro" id="IPR014790">
    <property type="entry name" value="MutL_C"/>
</dbReference>
<dbReference type="GO" id="GO:0032300">
    <property type="term" value="C:mismatch repair complex"/>
    <property type="evidence" value="ECO:0007669"/>
    <property type="project" value="InterPro"/>
</dbReference>
<dbReference type="PANTHER" id="PTHR10073:SF12">
    <property type="entry name" value="DNA MISMATCH REPAIR PROTEIN MLH1"/>
    <property type="match status" value="1"/>
</dbReference>
<reference evidence="9 10" key="1">
    <citation type="journal article" date="2017" name="ISME J.">
        <title>Energy and carbon metabolisms in a deep terrestrial subsurface fluid microbial community.</title>
        <authorList>
            <person name="Momper L."/>
            <person name="Jungbluth S.P."/>
            <person name="Lee M.D."/>
            <person name="Amend J.P."/>
        </authorList>
    </citation>
    <scope>NUCLEOTIDE SEQUENCE [LARGE SCALE GENOMIC DNA]</scope>
    <source>
        <strain evidence="9">SURF_5</strain>
    </source>
</reference>
<evidence type="ECO:0000259" key="8">
    <source>
        <dbReference type="SMART" id="SM01340"/>
    </source>
</evidence>
<keyword evidence="9" id="KW-0255">Endonuclease</keyword>
<dbReference type="InterPro" id="IPR042120">
    <property type="entry name" value="MutL_C_dimsub"/>
</dbReference>
<dbReference type="Gene3D" id="3.30.565.10">
    <property type="entry name" value="Histidine kinase-like ATPase, C-terminal domain"/>
    <property type="match status" value="1"/>
</dbReference>
<dbReference type="GO" id="GO:0004519">
    <property type="term" value="F:endonuclease activity"/>
    <property type="evidence" value="ECO:0007669"/>
    <property type="project" value="UniProtKB-KW"/>
</dbReference>
<dbReference type="Pfam" id="PF13589">
    <property type="entry name" value="HATPase_c_3"/>
    <property type="match status" value="1"/>
</dbReference>
<name>A0A3A4N0E6_ABYX5</name>
<dbReference type="GO" id="GO:0030983">
    <property type="term" value="F:mismatched DNA binding"/>
    <property type="evidence" value="ECO:0007669"/>
    <property type="project" value="InterPro"/>
</dbReference>
<dbReference type="CDD" id="cd00782">
    <property type="entry name" value="MutL_Trans"/>
    <property type="match status" value="1"/>
</dbReference>
<dbReference type="InterPro" id="IPR036890">
    <property type="entry name" value="HATPase_C_sf"/>
</dbReference>
<dbReference type="SUPFAM" id="SSF55874">
    <property type="entry name" value="ATPase domain of HSP90 chaperone/DNA topoisomerase II/histidine kinase"/>
    <property type="match status" value="1"/>
</dbReference>
<evidence type="ECO:0000256" key="4">
    <source>
        <dbReference type="ARBA" id="ARBA00023204"/>
    </source>
</evidence>
<dbReference type="SUPFAM" id="SSF54211">
    <property type="entry name" value="Ribosomal protein S5 domain 2-like"/>
    <property type="match status" value="1"/>
</dbReference>
<keyword evidence="9" id="KW-0540">Nuclease</keyword>
<dbReference type="GO" id="GO:0016887">
    <property type="term" value="F:ATP hydrolysis activity"/>
    <property type="evidence" value="ECO:0007669"/>
    <property type="project" value="InterPro"/>
</dbReference>
<dbReference type="SUPFAM" id="SSF118116">
    <property type="entry name" value="DNA mismatch repair protein MutL"/>
    <property type="match status" value="1"/>
</dbReference>
<dbReference type="Gene3D" id="3.30.230.10">
    <property type="match status" value="1"/>
</dbReference>
<comment type="function">
    <text evidence="5">This protein is involved in the repair of mismatches in DNA. It is required for dam-dependent methyl-directed DNA mismatch repair. May act as a 'molecular matchmaker', a protein that promotes the formation of a stable complex between two or more DNA-binding proteins in an ATP-dependent manner without itself being part of a final effector complex.</text>
</comment>
<keyword evidence="3 5" id="KW-0227">DNA damage</keyword>
<protein>
    <recommendedName>
        <fullName evidence="2 5">DNA mismatch repair protein MutL</fullName>
    </recommendedName>
</protein>
<dbReference type="InterPro" id="IPR020667">
    <property type="entry name" value="DNA_mismatch_repair_MutL"/>
</dbReference>
<feature type="region of interest" description="Disordered" evidence="6">
    <location>
        <begin position="327"/>
        <end position="350"/>
    </location>
</feature>
<evidence type="ECO:0000256" key="2">
    <source>
        <dbReference type="ARBA" id="ARBA00021975"/>
    </source>
</evidence>
<dbReference type="InterPro" id="IPR002099">
    <property type="entry name" value="MutL/Mlh/PMS"/>
</dbReference>
<dbReference type="Pfam" id="PF01119">
    <property type="entry name" value="DNA_mis_repair"/>
    <property type="match status" value="1"/>
</dbReference>
<comment type="caution">
    <text evidence="9">The sequence shown here is derived from an EMBL/GenBank/DDBJ whole genome shotgun (WGS) entry which is preliminary data.</text>
</comment>
<evidence type="ECO:0000256" key="6">
    <source>
        <dbReference type="SAM" id="MobiDB-lite"/>
    </source>
</evidence>
<dbReference type="GO" id="GO:0005524">
    <property type="term" value="F:ATP binding"/>
    <property type="evidence" value="ECO:0007669"/>
    <property type="project" value="InterPro"/>
</dbReference>
<evidence type="ECO:0000256" key="5">
    <source>
        <dbReference type="HAMAP-Rule" id="MF_00149"/>
    </source>
</evidence>
<comment type="similarity">
    <text evidence="1 5">Belongs to the DNA mismatch repair MutL/HexB family.</text>
</comment>
<dbReference type="InterPro" id="IPR037198">
    <property type="entry name" value="MutL_C_sf"/>
</dbReference>
<sequence>MPTINILSEDTANKIAAGEIIERPSSVLKELVENSIDAGAKKISIELMGGGKTMIRVIDDGCGMSSDDALLCLERHATSKISSADDLYAIRTFGFRGEAIPSIAAVSKMEIITRAHDSISGTRIVIEGGVIHSVSEKGAPAGTQMTVRQLFFNTPARQKFMKSAATEYSHILNILQRQALAQPQINFRLVNGEREMLNLPPARTIADRLALVWGNDFLVHMKYGEAAHNDLSITAYLGTPALTRSNRDHQFFFLNRRPISNRLLTKALSDAYRGFVMSDRFPVAFIFIEIDPALVDVNIHPTKREVRFSDPNLISEQLLKTFSSAFGRGGAQRSEQSATISLPRPDDAAPRREEPLFQRIRIDDNFTAAPPEIEKDFPSAAAPVVPVTRPTADFSPVPTDARFVKQVFNAYLLCVQGEDLLIIDQHALHERMLYQELVERSGRMPALIQQMLIPLPIELPPDRAEILTAHLDLFAQIGIAIEPFGPRSFAVTALSFAHKEQRVVEIVRDGVDELYLGLKLKAPREILRRLMTISACKNSIKSGDPLSDSEAEMLLEGLKRIPQPATCLHGRPLVLRLTESQIARAFGRKG</sequence>
<dbReference type="HAMAP" id="MF_00149">
    <property type="entry name" value="DNA_mis_repair"/>
    <property type="match status" value="1"/>
</dbReference>
<proteinExistence type="inferred from homology"/>
<dbReference type="NCBIfam" id="TIGR00585">
    <property type="entry name" value="mutl"/>
    <property type="match status" value="1"/>
</dbReference>
<feature type="domain" description="MutL C-terminal dimerisation" evidence="7">
    <location>
        <begin position="403"/>
        <end position="546"/>
    </location>
</feature>
<dbReference type="InterPro" id="IPR014721">
    <property type="entry name" value="Ribsml_uS5_D2-typ_fold_subgr"/>
</dbReference>